<evidence type="ECO:0008006" key="5">
    <source>
        <dbReference type="Google" id="ProtNLM"/>
    </source>
</evidence>
<evidence type="ECO:0000256" key="1">
    <source>
        <dbReference type="ARBA" id="ARBA00008315"/>
    </source>
</evidence>
<dbReference type="Proteomes" id="UP000241890">
    <property type="component" value="Unassembled WGS sequence"/>
</dbReference>
<dbReference type="InterPro" id="IPR038791">
    <property type="entry name" value="Cfap97/Hemingway"/>
</dbReference>
<organism evidence="3 4">
    <name type="scientific">Hondaea fermentalgiana</name>
    <dbReference type="NCBI Taxonomy" id="2315210"/>
    <lineage>
        <taxon>Eukaryota</taxon>
        <taxon>Sar</taxon>
        <taxon>Stramenopiles</taxon>
        <taxon>Bigyra</taxon>
        <taxon>Labyrinthulomycetes</taxon>
        <taxon>Thraustochytrida</taxon>
        <taxon>Thraustochytriidae</taxon>
        <taxon>Hondaea</taxon>
    </lineage>
</organism>
<dbReference type="Pfam" id="PF13879">
    <property type="entry name" value="Hmw_CFAP97"/>
    <property type="match status" value="1"/>
</dbReference>
<feature type="region of interest" description="Disordered" evidence="2">
    <location>
        <begin position="87"/>
        <end position="108"/>
    </location>
</feature>
<protein>
    <recommendedName>
        <fullName evidence="5">Cilia- and flagella-associated protein 97</fullName>
    </recommendedName>
</protein>
<evidence type="ECO:0000256" key="2">
    <source>
        <dbReference type="SAM" id="MobiDB-lite"/>
    </source>
</evidence>
<feature type="region of interest" description="Disordered" evidence="2">
    <location>
        <begin position="221"/>
        <end position="248"/>
    </location>
</feature>
<feature type="compositionally biased region" description="Low complexity" evidence="2">
    <location>
        <begin position="189"/>
        <end position="207"/>
    </location>
</feature>
<reference evidence="3 4" key="1">
    <citation type="submission" date="2017-12" db="EMBL/GenBank/DDBJ databases">
        <title>Sequencing, de novo assembly and annotation of complete genome of a new Thraustochytrid species, strain FCC1311.</title>
        <authorList>
            <person name="Sedici K."/>
            <person name="Godart F."/>
            <person name="Aiese Cigliano R."/>
            <person name="Sanseverino W."/>
            <person name="Barakat M."/>
            <person name="Ortet P."/>
            <person name="Marechal E."/>
            <person name="Cagnac O."/>
            <person name="Amato A."/>
        </authorList>
    </citation>
    <scope>NUCLEOTIDE SEQUENCE [LARGE SCALE GENOMIC DNA]</scope>
</reference>
<dbReference type="PANTHER" id="PTHR23035">
    <property type="entry name" value="CILIA- AND FLAGELLA-ASSOCIATED PROTEIN 97-RELATED"/>
    <property type="match status" value="1"/>
</dbReference>
<dbReference type="AlphaFoldDB" id="A0A2R5GLA5"/>
<feature type="compositionally biased region" description="Polar residues" evidence="2">
    <location>
        <begin position="225"/>
        <end position="234"/>
    </location>
</feature>
<sequence>MYAYYKAMPSANPLITEKMQKRKVQQHKKKLKSITCSVDNTPPQHWKQRPRRNLKKEQLMQERGAAIERENRILLDKMATIMHAKKPATPGVGGDPAGSSRHGAARSLNESYREREMRRIATQNVQILKRIQSSKPTYSAVQWEEERRRNEDILRNMVLYKNSLPLLSRPNSPKRRRPRTGRQGVSQVASSPSLLTTRPSTAPGSEAVNTVVAGSAVATTVASSLSNPAPSSQKGAVAGSDDAMDLSQ</sequence>
<comment type="similarity">
    <text evidence="1">Belongs to the CFAP97 family.</text>
</comment>
<dbReference type="InParanoid" id="A0A2R5GLA5"/>
<comment type="caution">
    <text evidence="3">The sequence shown here is derived from an EMBL/GenBank/DDBJ whole genome shotgun (WGS) entry which is preliminary data.</text>
</comment>
<dbReference type="PANTHER" id="PTHR23035:SF2">
    <property type="entry name" value="KIAA1430 HOMOLOGUE"/>
    <property type="match status" value="1"/>
</dbReference>
<proteinExistence type="inferred from homology"/>
<evidence type="ECO:0000313" key="3">
    <source>
        <dbReference type="EMBL" id="GBG31686.1"/>
    </source>
</evidence>
<feature type="region of interest" description="Disordered" evidence="2">
    <location>
        <begin position="165"/>
        <end position="207"/>
    </location>
</feature>
<evidence type="ECO:0000313" key="4">
    <source>
        <dbReference type="Proteomes" id="UP000241890"/>
    </source>
</evidence>
<name>A0A2R5GLA5_9STRA</name>
<dbReference type="InterPro" id="IPR029488">
    <property type="entry name" value="Hmw/CFAP97"/>
</dbReference>
<dbReference type="EMBL" id="BEYU01000104">
    <property type="protein sequence ID" value="GBG31686.1"/>
    <property type="molecule type" value="Genomic_DNA"/>
</dbReference>
<gene>
    <name evidence="3" type="ORF">FCC1311_079112</name>
</gene>
<dbReference type="OrthoDB" id="2163395at2759"/>
<accession>A0A2R5GLA5</accession>
<keyword evidence="4" id="KW-1185">Reference proteome</keyword>